<evidence type="ECO:0000256" key="2">
    <source>
        <dbReference type="ARBA" id="ARBA00005297"/>
    </source>
</evidence>
<dbReference type="SUPFAM" id="SSF56322">
    <property type="entry name" value="ADC synthase"/>
    <property type="match status" value="1"/>
</dbReference>
<keyword evidence="4" id="KW-0413">Isomerase</keyword>
<name>L7U9W9_MYXSD</name>
<dbReference type="InterPro" id="IPR005801">
    <property type="entry name" value="ADC_synthase"/>
</dbReference>
<dbReference type="OrthoDB" id="9806579at2"/>
<sequence>MKTLNPVESQRWVAGMMPLAAVDPLSGADSLGVPTVYWERPLEREAAAGWGEAAVVEATDSAQVPAVMAALGALELRWLGAPPADMPGPWFGGLRFGATGLPDAGWASHGVARWTLPEVLVWRTASGVAVAAFAPEGRGGEDAVRSRLERVRTRFAEGYRHARGGAVELSSKSSRPEFEARVERALEAIASGQLQKVVLARAVDVEGPAAFEVVDVLARLREQNPRCATFLFRVPDGTCFLGATPETLCRVDGRVLETEALAGTASPQQADGLRGVDKEVREHEAVVRYILATLRSLVSDVHADAEPRLLTLKNVVHLRTGIRAELKEGVSAAQVVGALHPTPAVGGTPRERALSFLVEHEGLDRGWYAGPVGWMGPGRAHLMVALRSARVRGARARLFVGCGIVAGSIAEAEWRETEMKSLAVLRALGGVDVGRQ</sequence>
<dbReference type="InterPro" id="IPR015890">
    <property type="entry name" value="Chorismate_C"/>
</dbReference>
<dbReference type="NCBIfam" id="TIGR00543">
    <property type="entry name" value="isochor_syn"/>
    <property type="match status" value="1"/>
</dbReference>
<keyword evidence="8" id="KW-1185">Reference proteome</keyword>
<evidence type="ECO:0000256" key="3">
    <source>
        <dbReference type="ARBA" id="ARBA00012824"/>
    </source>
</evidence>
<organism evidence="7 8">
    <name type="scientific">Myxococcus stipitatus (strain DSM 14675 / JCM 12634 / Mx s8)</name>
    <dbReference type="NCBI Taxonomy" id="1278073"/>
    <lineage>
        <taxon>Bacteria</taxon>
        <taxon>Pseudomonadati</taxon>
        <taxon>Myxococcota</taxon>
        <taxon>Myxococcia</taxon>
        <taxon>Myxococcales</taxon>
        <taxon>Cystobacterineae</taxon>
        <taxon>Myxococcaceae</taxon>
        <taxon>Myxococcus</taxon>
    </lineage>
</organism>
<gene>
    <name evidence="7" type="ordered locus">MYSTI_04447</name>
</gene>
<evidence type="ECO:0000313" key="8">
    <source>
        <dbReference type="Proteomes" id="UP000011131"/>
    </source>
</evidence>
<dbReference type="EMBL" id="CP004025">
    <property type="protein sequence ID" value="AGC45741.1"/>
    <property type="molecule type" value="Genomic_DNA"/>
</dbReference>
<dbReference type="KEGG" id="msd:MYSTI_04447"/>
<dbReference type="Gene3D" id="3.60.120.10">
    <property type="entry name" value="Anthranilate synthase"/>
    <property type="match status" value="1"/>
</dbReference>
<dbReference type="PATRIC" id="fig|1278073.3.peg.4514"/>
<dbReference type="HOGENOM" id="CLU_006493_8_4_7"/>
<dbReference type="eggNOG" id="COG1169">
    <property type="taxonomic scope" value="Bacteria"/>
</dbReference>
<protein>
    <recommendedName>
        <fullName evidence="3">isochorismate synthase</fullName>
        <ecNumber evidence="3">5.4.4.2</ecNumber>
    </recommendedName>
    <alternativeName>
        <fullName evidence="5">Isochorismate mutase</fullName>
    </alternativeName>
</protein>
<evidence type="ECO:0000256" key="1">
    <source>
        <dbReference type="ARBA" id="ARBA00000799"/>
    </source>
</evidence>
<dbReference type="InterPro" id="IPR004561">
    <property type="entry name" value="IsoChor_synthase"/>
</dbReference>
<dbReference type="Proteomes" id="UP000011131">
    <property type="component" value="Chromosome"/>
</dbReference>
<evidence type="ECO:0000259" key="6">
    <source>
        <dbReference type="Pfam" id="PF00425"/>
    </source>
</evidence>
<proteinExistence type="inferred from homology"/>
<feature type="domain" description="Chorismate-utilising enzyme C-terminal" evidence="6">
    <location>
        <begin position="175"/>
        <end position="420"/>
    </location>
</feature>
<dbReference type="Pfam" id="PF00425">
    <property type="entry name" value="Chorismate_bind"/>
    <property type="match status" value="1"/>
</dbReference>
<dbReference type="PANTHER" id="PTHR42839:SF2">
    <property type="entry name" value="ISOCHORISMATE SYNTHASE ENTC"/>
    <property type="match status" value="1"/>
</dbReference>
<evidence type="ECO:0000256" key="5">
    <source>
        <dbReference type="ARBA" id="ARBA00041564"/>
    </source>
</evidence>
<dbReference type="EC" id="5.4.4.2" evidence="3"/>
<dbReference type="AlphaFoldDB" id="L7U9W9"/>
<reference evidence="7 8" key="1">
    <citation type="journal article" date="2013" name="Genome Announc.">
        <title>Complete genome sequence of Myxococcus stipitatus strain DSM 14675, a fruiting myxobacterium.</title>
        <authorList>
            <person name="Huntley S."/>
            <person name="Kneip S."/>
            <person name="Treuner-Lange A."/>
            <person name="Sogaard-Andersen L."/>
        </authorList>
    </citation>
    <scope>NUCLEOTIDE SEQUENCE [LARGE SCALE GENOMIC DNA]</scope>
    <source>
        <strain evidence="8">DSM 14675 / JCM 12634 / Mx s8</strain>
    </source>
</reference>
<comment type="similarity">
    <text evidence="2">Belongs to the isochorismate synthase family.</text>
</comment>
<dbReference type="RefSeq" id="WP_015350001.1">
    <property type="nucleotide sequence ID" value="NC_020126.1"/>
</dbReference>
<evidence type="ECO:0000313" key="7">
    <source>
        <dbReference type="EMBL" id="AGC45741.1"/>
    </source>
</evidence>
<dbReference type="PANTHER" id="PTHR42839">
    <property type="entry name" value="ISOCHORISMATE SYNTHASE ENTC"/>
    <property type="match status" value="1"/>
</dbReference>
<accession>L7U9W9</accession>
<comment type="catalytic activity">
    <reaction evidence="1">
        <text>chorismate = isochorismate</text>
        <dbReference type="Rhea" id="RHEA:18985"/>
        <dbReference type="ChEBI" id="CHEBI:29748"/>
        <dbReference type="ChEBI" id="CHEBI:29780"/>
        <dbReference type="EC" id="5.4.4.2"/>
    </reaction>
</comment>
<dbReference type="GO" id="GO:0008909">
    <property type="term" value="F:isochorismate synthase activity"/>
    <property type="evidence" value="ECO:0007669"/>
    <property type="project" value="UniProtKB-EC"/>
</dbReference>
<evidence type="ECO:0000256" key="4">
    <source>
        <dbReference type="ARBA" id="ARBA00023235"/>
    </source>
</evidence>
<dbReference type="STRING" id="1278073.MYSTI_04447"/>